<evidence type="ECO:0000313" key="1">
    <source>
        <dbReference type="EMBL" id="KRN06892.1"/>
    </source>
</evidence>
<protein>
    <submittedName>
        <fullName evidence="1">Uncharacterized protein</fullName>
    </submittedName>
</protein>
<comment type="caution">
    <text evidence="1">The sequence shown here is derived from an EMBL/GenBank/DDBJ whole genome shotgun (WGS) entry which is preliminary data.</text>
</comment>
<dbReference type="AlphaFoldDB" id="A0A023CXX5"/>
<evidence type="ECO:0000313" key="2">
    <source>
        <dbReference type="Proteomes" id="UP000050961"/>
    </source>
</evidence>
<dbReference type="STRING" id="1423806.FD15_GL000452"/>
<accession>A0A023CXX5</accession>
<keyword evidence="2" id="KW-1185">Reference proteome</keyword>
<dbReference type="EMBL" id="AYZF01000008">
    <property type="protein sequence ID" value="KRN06892.1"/>
    <property type="molecule type" value="Genomic_DNA"/>
</dbReference>
<dbReference type="Proteomes" id="UP000050961">
    <property type="component" value="Unassembled WGS sequence"/>
</dbReference>
<name>A0A023CXX5_9LACO</name>
<dbReference type="PATRIC" id="fig|1423806.3.peg.460"/>
<gene>
    <name evidence="1" type="ORF">FD15_GL000452</name>
</gene>
<dbReference type="RefSeq" id="WP_034988428.1">
    <property type="nucleotide sequence ID" value="NZ_AYZF01000008.1"/>
</dbReference>
<dbReference type="OrthoDB" id="2298211at2"/>
<reference evidence="1 2" key="1">
    <citation type="journal article" date="2015" name="Genome Announc.">
        <title>Expanding the biotechnology potential of lactobacilli through comparative genomics of 213 strains and associated genera.</title>
        <authorList>
            <person name="Sun Z."/>
            <person name="Harris H.M."/>
            <person name="McCann A."/>
            <person name="Guo C."/>
            <person name="Argimon S."/>
            <person name="Zhang W."/>
            <person name="Yang X."/>
            <person name="Jeffery I.B."/>
            <person name="Cooney J.C."/>
            <person name="Kagawa T.F."/>
            <person name="Liu W."/>
            <person name="Song Y."/>
            <person name="Salvetti E."/>
            <person name="Wrobel A."/>
            <person name="Rasinkangas P."/>
            <person name="Parkhill J."/>
            <person name="Rea M.C."/>
            <person name="O'Sullivan O."/>
            <person name="Ritari J."/>
            <person name="Douillard F.P."/>
            <person name="Paul Ross R."/>
            <person name="Yang R."/>
            <person name="Briner A.E."/>
            <person name="Felis G.E."/>
            <person name="de Vos W.M."/>
            <person name="Barrangou R."/>
            <person name="Klaenhammer T.R."/>
            <person name="Caufield P.W."/>
            <person name="Cui Y."/>
            <person name="Zhang H."/>
            <person name="O'Toole P.W."/>
        </authorList>
    </citation>
    <scope>NUCLEOTIDE SEQUENCE [LARGE SCALE GENOMIC DNA]</scope>
    <source>
        <strain evidence="1 2">DSM 21376</strain>
    </source>
</reference>
<sequence length="113" mass="12701">MKTTEDEQLLSQLQKLADLLSSWDEKSLEQAESILKEAQAMIVVLDGLSLKKLTDPEKEVVDRIVGQYGKLVHVLSAKKGQLVKQYAQLNKPNSTIRTYLQQEQGASLIDVDF</sequence>
<proteinExistence type="predicted"/>
<organism evidence="1 2">
    <name type="scientific">Liquorilactobacillus sucicola DSM 21376 = JCM 15457</name>
    <dbReference type="NCBI Taxonomy" id="1423806"/>
    <lineage>
        <taxon>Bacteria</taxon>
        <taxon>Bacillati</taxon>
        <taxon>Bacillota</taxon>
        <taxon>Bacilli</taxon>
        <taxon>Lactobacillales</taxon>
        <taxon>Lactobacillaceae</taxon>
        <taxon>Liquorilactobacillus</taxon>
    </lineage>
</organism>